<gene>
    <name evidence="1" type="ORF">VIBC2010_18089</name>
</gene>
<dbReference type="OrthoDB" id="95459at2"/>
<dbReference type="AlphaFoldDB" id="E3BHP2"/>
<dbReference type="STRING" id="796620.VIBC2010_18089"/>
<sequence>MKQQVKPNTGARESLWICLTVVVILLFATLALPHHQVIETTQALGIHQRSVKELQQQDLSLVHDLKIAHEEIRAIYSEIEAWPDIETLKQEWIFPFVEDKSWQYRGAHTWTFIGNALYLGTSSDQNGAASMLLDTQYDQPVIWLSHQKDNHQVLNEALVRFSAQHDKVIDVLKQYGWQEVIFNHPSSHHGH</sequence>
<reference evidence="1 2" key="1">
    <citation type="journal article" date="2012" name="Int. J. Syst. Evol. Microbiol.">
        <title>Vibrio caribbeanicus sp. nov., isolated from the marine sponge Scleritoderma cyanea.</title>
        <authorList>
            <person name="Hoffmann M."/>
            <person name="Monday S.R."/>
            <person name="Allard M.W."/>
            <person name="Strain E.A."/>
            <person name="Whittaker P."/>
            <person name="Naum M."/>
            <person name="McCarthy P.J."/>
            <person name="Lopez J.V."/>
            <person name="Fischer M."/>
            <person name="Brown E.W."/>
        </authorList>
    </citation>
    <scope>NUCLEOTIDE SEQUENCE [LARGE SCALE GENOMIC DNA]</scope>
    <source>
        <strain evidence="1 2">ATCC BAA-2122</strain>
    </source>
</reference>
<dbReference type="RefSeq" id="WP_009600518.1">
    <property type="nucleotide sequence ID" value="NZ_AEIU01000059.1"/>
</dbReference>
<name>E3BHP2_9VIBR</name>
<keyword evidence="2" id="KW-1185">Reference proteome</keyword>
<dbReference type="Proteomes" id="UP000002943">
    <property type="component" value="Unassembled WGS sequence"/>
</dbReference>
<evidence type="ECO:0000313" key="2">
    <source>
        <dbReference type="Proteomes" id="UP000002943"/>
    </source>
</evidence>
<comment type="caution">
    <text evidence="1">The sequence shown here is derived from an EMBL/GenBank/DDBJ whole genome shotgun (WGS) entry which is preliminary data.</text>
</comment>
<dbReference type="EMBL" id="AEIU01000059">
    <property type="protein sequence ID" value="EFP97331.1"/>
    <property type="molecule type" value="Genomic_DNA"/>
</dbReference>
<accession>E3BHP2</accession>
<protein>
    <recommendedName>
        <fullName evidence="3">Periplasmic protein</fullName>
    </recommendedName>
</protein>
<dbReference type="eggNOG" id="ENOG5032XQ5">
    <property type="taxonomic scope" value="Bacteria"/>
</dbReference>
<proteinExistence type="predicted"/>
<dbReference type="Pfam" id="PF19659">
    <property type="entry name" value="DUF6162"/>
    <property type="match status" value="1"/>
</dbReference>
<evidence type="ECO:0008006" key="3">
    <source>
        <dbReference type="Google" id="ProtNLM"/>
    </source>
</evidence>
<dbReference type="InterPro" id="IPR046160">
    <property type="entry name" value="DUF6162"/>
</dbReference>
<organism evidence="1 2">
    <name type="scientific">Vibrio caribbeanicus ATCC BAA-2122</name>
    <dbReference type="NCBI Taxonomy" id="796620"/>
    <lineage>
        <taxon>Bacteria</taxon>
        <taxon>Pseudomonadati</taxon>
        <taxon>Pseudomonadota</taxon>
        <taxon>Gammaproteobacteria</taxon>
        <taxon>Vibrionales</taxon>
        <taxon>Vibrionaceae</taxon>
        <taxon>Vibrio</taxon>
    </lineage>
</organism>
<evidence type="ECO:0000313" key="1">
    <source>
        <dbReference type="EMBL" id="EFP97331.1"/>
    </source>
</evidence>